<dbReference type="GO" id="GO:0032993">
    <property type="term" value="C:protein-DNA complex"/>
    <property type="evidence" value="ECO:0007669"/>
    <property type="project" value="TreeGrafter"/>
</dbReference>
<dbReference type="CDD" id="cd00383">
    <property type="entry name" value="trans_reg_C"/>
    <property type="match status" value="1"/>
</dbReference>
<comment type="caution">
    <text evidence="12">The sequence shown here is derived from an EMBL/GenBank/DDBJ whole genome shotgun (WGS) entry which is preliminary data.</text>
</comment>
<name>A0A847S0M5_9NEIS</name>
<dbReference type="PROSITE" id="PS51755">
    <property type="entry name" value="OMPR_PHOB"/>
    <property type="match status" value="1"/>
</dbReference>
<feature type="DNA-binding region" description="OmpR/PhoB-type" evidence="9">
    <location>
        <begin position="134"/>
        <end position="233"/>
    </location>
</feature>
<keyword evidence="2" id="KW-0963">Cytoplasm</keyword>
<dbReference type="Pfam" id="PF00486">
    <property type="entry name" value="Trans_reg_C"/>
    <property type="match status" value="1"/>
</dbReference>
<keyword evidence="3 8" id="KW-0597">Phosphoprotein</keyword>
<evidence type="ECO:0000256" key="1">
    <source>
        <dbReference type="ARBA" id="ARBA00004496"/>
    </source>
</evidence>
<protein>
    <submittedName>
        <fullName evidence="12">Two-component system response regulator RstA</fullName>
    </submittedName>
</protein>
<evidence type="ECO:0000259" key="11">
    <source>
        <dbReference type="PROSITE" id="PS51755"/>
    </source>
</evidence>
<comment type="subcellular location">
    <subcellularLocation>
        <location evidence="1">Cytoplasm</location>
    </subcellularLocation>
</comment>
<dbReference type="Proteomes" id="UP000587991">
    <property type="component" value="Unassembled WGS sequence"/>
</dbReference>
<dbReference type="InterPro" id="IPR016032">
    <property type="entry name" value="Sig_transdc_resp-reg_C-effctor"/>
</dbReference>
<dbReference type="PANTHER" id="PTHR48111">
    <property type="entry name" value="REGULATOR OF RPOS"/>
    <property type="match status" value="1"/>
</dbReference>
<evidence type="ECO:0000313" key="12">
    <source>
        <dbReference type="EMBL" id="NLR75421.1"/>
    </source>
</evidence>
<organism evidence="12 13">
    <name type="scientific">Leeia aquatica</name>
    <dbReference type="NCBI Taxonomy" id="2725557"/>
    <lineage>
        <taxon>Bacteria</taxon>
        <taxon>Pseudomonadati</taxon>
        <taxon>Pseudomonadota</taxon>
        <taxon>Betaproteobacteria</taxon>
        <taxon>Neisseriales</taxon>
        <taxon>Leeiaceae</taxon>
        <taxon>Leeia</taxon>
    </lineage>
</organism>
<dbReference type="InterPro" id="IPR001789">
    <property type="entry name" value="Sig_transdc_resp-reg_receiver"/>
</dbReference>
<dbReference type="EMBL" id="JABAIM010000002">
    <property type="protein sequence ID" value="NLR75421.1"/>
    <property type="molecule type" value="Genomic_DNA"/>
</dbReference>
<accession>A0A847S0M5</accession>
<dbReference type="Gene3D" id="3.40.50.2300">
    <property type="match status" value="1"/>
</dbReference>
<evidence type="ECO:0000256" key="7">
    <source>
        <dbReference type="ARBA" id="ARBA00023163"/>
    </source>
</evidence>
<dbReference type="SMART" id="SM00448">
    <property type="entry name" value="REC"/>
    <property type="match status" value="1"/>
</dbReference>
<dbReference type="InterPro" id="IPR011006">
    <property type="entry name" value="CheY-like_superfamily"/>
</dbReference>
<dbReference type="GO" id="GO:0005829">
    <property type="term" value="C:cytosol"/>
    <property type="evidence" value="ECO:0007669"/>
    <property type="project" value="TreeGrafter"/>
</dbReference>
<feature type="domain" description="OmpR/PhoB-type" evidence="11">
    <location>
        <begin position="134"/>
        <end position="233"/>
    </location>
</feature>
<dbReference type="GO" id="GO:0000976">
    <property type="term" value="F:transcription cis-regulatory region binding"/>
    <property type="evidence" value="ECO:0007669"/>
    <property type="project" value="TreeGrafter"/>
</dbReference>
<keyword evidence="5" id="KW-0805">Transcription regulation</keyword>
<evidence type="ECO:0000256" key="9">
    <source>
        <dbReference type="PROSITE-ProRule" id="PRU01091"/>
    </source>
</evidence>
<feature type="modified residue" description="4-aspartylphosphate" evidence="8">
    <location>
        <position position="53"/>
    </location>
</feature>
<keyword evidence="6 9" id="KW-0238">DNA-binding</keyword>
<reference evidence="12 13" key="1">
    <citation type="submission" date="2020-04" db="EMBL/GenBank/DDBJ databases">
        <title>Draft genome of Leeia sp. IMCC25680.</title>
        <authorList>
            <person name="Song J."/>
            <person name="Cho J.-C."/>
        </authorList>
    </citation>
    <scope>NUCLEOTIDE SEQUENCE [LARGE SCALE GENOMIC DNA]</scope>
    <source>
        <strain evidence="12 13">IMCC25680</strain>
    </source>
</reference>
<feature type="domain" description="Response regulatory" evidence="10">
    <location>
        <begin position="4"/>
        <end position="117"/>
    </location>
</feature>
<dbReference type="Gene3D" id="1.10.10.10">
    <property type="entry name" value="Winged helix-like DNA-binding domain superfamily/Winged helix DNA-binding domain"/>
    <property type="match status" value="1"/>
</dbReference>
<evidence type="ECO:0000256" key="2">
    <source>
        <dbReference type="ARBA" id="ARBA00022490"/>
    </source>
</evidence>
<keyword evidence="13" id="KW-1185">Reference proteome</keyword>
<dbReference type="PROSITE" id="PS50110">
    <property type="entry name" value="RESPONSE_REGULATORY"/>
    <property type="match status" value="1"/>
</dbReference>
<dbReference type="PANTHER" id="PTHR48111:SF47">
    <property type="entry name" value="TRANSCRIPTIONAL REGULATORY PROTEIN RSTA"/>
    <property type="match status" value="1"/>
</dbReference>
<dbReference type="InterPro" id="IPR036388">
    <property type="entry name" value="WH-like_DNA-bd_sf"/>
</dbReference>
<gene>
    <name evidence="12" type="primary">rstA</name>
    <name evidence="12" type="ORF">HF682_09655</name>
</gene>
<proteinExistence type="predicted"/>
<dbReference type="GO" id="GO:0006355">
    <property type="term" value="P:regulation of DNA-templated transcription"/>
    <property type="evidence" value="ECO:0007669"/>
    <property type="project" value="InterPro"/>
</dbReference>
<evidence type="ECO:0000259" key="10">
    <source>
        <dbReference type="PROSITE" id="PS50110"/>
    </source>
</evidence>
<dbReference type="SUPFAM" id="SSF52172">
    <property type="entry name" value="CheY-like"/>
    <property type="match status" value="1"/>
</dbReference>
<dbReference type="RefSeq" id="WP_168877092.1">
    <property type="nucleotide sequence ID" value="NZ_JABAIM010000002.1"/>
</dbReference>
<evidence type="ECO:0000313" key="13">
    <source>
        <dbReference type="Proteomes" id="UP000587991"/>
    </source>
</evidence>
<dbReference type="InterPro" id="IPR039420">
    <property type="entry name" value="WalR-like"/>
</dbReference>
<keyword evidence="4" id="KW-0902">Two-component regulatory system</keyword>
<dbReference type="GO" id="GO:0000156">
    <property type="term" value="F:phosphorelay response regulator activity"/>
    <property type="evidence" value="ECO:0007669"/>
    <property type="project" value="TreeGrafter"/>
</dbReference>
<evidence type="ECO:0000256" key="5">
    <source>
        <dbReference type="ARBA" id="ARBA00023015"/>
    </source>
</evidence>
<dbReference type="FunFam" id="1.10.10.10:FF:000099">
    <property type="entry name" value="Two-component system response regulator TorR"/>
    <property type="match status" value="1"/>
</dbReference>
<evidence type="ECO:0000256" key="8">
    <source>
        <dbReference type="PROSITE-ProRule" id="PRU00169"/>
    </source>
</evidence>
<evidence type="ECO:0000256" key="3">
    <source>
        <dbReference type="ARBA" id="ARBA00022553"/>
    </source>
</evidence>
<evidence type="ECO:0000256" key="4">
    <source>
        <dbReference type="ARBA" id="ARBA00023012"/>
    </source>
</evidence>
<dbReference type="SMART" id="SM00862">
    <property type="entry name" value="Trans_reg_C"/>
    <property type="match status" value="1"/>
</dbReference>
<sequence length="236" mass="25886">MNSTLVFVEDDAELGALIAQFLGQHGLEVQLCPRGDVAVETILRLQPALVLLDIMLPGKDGLTVCRELRPQYTGPIIMLTSLDSDMNQILALEIGANDFVLKTAPPTILLARIRSQLRQSASTVAPPLQALKPASSLSVGPLTLDLTQREAWLQQQALHLSTTDFDLLHLLVSSAGQVLSRDELLHAMRGLSYDGIDRSIDIAISRLRKKLGDDPHEPRLIKTVRNKGYLLMATGW</sequence>
<dbReference type="NCBIfam" id="NF007977">
    <property type="entry name" value="PRK10701.1"/>
    <property type="match status" value="1"/>
</dbReference>
<dbReference type="InterPro" id="IPR001867">
    <property type="entry name" value="OmpR/PhoB-type_DNA-bd"/>
</dbReference>
<dbReference type="SUPFAM" id="SSF46894">
    <property type="entry name" value="C-terminal effector domain of the bipartite response regulators"/>
    <property type="match status" value="1"/>
</dbReference>
<dbReference type="Pfam" id="PF00072">
    <property type="entry name" value="Response_reg"/>
    <property type="match status" value="1"/>
</dbReference>
<evidence type="ECO:0000256" key="6">
    <source>
        <dbReference type="ARBA" id="ARBA00023125"/>
    </source>
</evidence>
<dbReference type="AlphaFoldDB" id="A0A847S0M5"/>
<keyword evidence="7" id="KW-0804">Transcription</keyword>